<accession>A0A2L0EY15</accession>
<dbReference type="RefSeq" id="WP_104982758.1">
    <property type="nucleotide sequence ID" value="NZ_CP012673.1"/>
</dbReference>
<evidence type="ECO:0000313" key="2">
    <source>
        <dbReference type="EMBL" id="AUX44197.1"/>
    </source>
</evidence>
<name>A0A2L0EY15_SORCE</name>
<reference evidence="2 3" key="1">
    <citation type="submission" date="2015-09" db="EMBL/GenBank/DDBJ databases">
        <title>Sorangium comparison.</title>
        <authorList>
            <person name="Zaburannyi N."/>
            <person name="Bunk B."/>
            <person name="Overmann J."/>
            <person name="Mueller R."/>
        </authorList>
    </citation>
    <scope>NUCLEOTIDE SEQUENCE [LARGE SCALE GENOMIC DNA]</scope>
    <source>
        <strain evidence="2 3">So ce26</strain>
    </source>
</reference>
<dbReference type="Proteomes" id="UP000238348">
    <property type="component" value="Chromosome"/>
</dbReference>
<organism evidence="2 3">
    <name type="scientific">Sorangium cellulosum</name>
    <name type="common">Polyangium cellulosum</name>
    <dbReference type="NCBI Taxonomy" id="56"/>
    <lineage>
        <taxon>Bacteria</taxon>
        <taxon>Pseudomonadati</taxon>
        <taxon>Myxococcota</taxon>
        <taxon>Polyangia</taxon>
        <taxon>Polyangiales</taxon>
        <taxon>Polyangiaceae</taxon>
        <taxon>Sorangium</taxon>
    </lineage>
</organism>
<gene>
    <name evidence="2" type="ORF">SOCE26_056610</name>
</gene>
<feature type="region of interest" description="Disordered" evidence="1">
    <location>
        <begin position="1"/>
        <end position="77"/>
    </location>
</feature>
<sequence length="77" mass="7943">MNTNEKATKEQGKEAPEGQSAKPEDKAERPSGSGTEAPVNRGGALSPREAADEPEDEASDESFPASDAPSWTPTGTG</sequence>
<dbReference type="EMBL" id="CP012673">
    <property type="protein sequence ID" value="AUX44197.1"/>
    <property type="molecule type" value="Genomic_DNA"/>
</dbReference>
<feature type="compositionally biased region" description="Basic and acidic residues" evidence="1">
    <location>
        <begin position="1"/>
        <end position="29"/>
    </location>
</feature>
<evidence type="ECO:0000256" key="1">
    <source>
        <dbReference type="SAM" id="MobiDB-lite"/>
    </source>
</evidence>
<dbReference type="AlphaFoldDB" id="A0A2L0EY15"/>
<evidence type="ECO:0000313" key="3">
    <source>
        <dbReference type="Proteomes" id="UP000238348"/>
    </source>
</evidence>
<proteinExistence type="predicted"/>
<protein>
    <submittedName>
        <fullName evidence="2">Uncharacterized protein</fullName>
    </submittedName>
</protein>